<feature type="region of interest" description="Disordered" evidence="1">
    <location>
        <begin position="1"/>
        <end position="22"/>
    </location>
</feature>
<evidence type="ECO:0000313" key="2">
    <source>
        <dbReference type="EMBL" id="WAL58465.1"/>
    </source>
</evidence>
<evidence type="ECO:0000256" key="1">
    <source>
        <dbReference type="SAM" id="MobiDB-lite"/>
    </source>
</evidence>
<dbReference type="Proteomes" id="UP001163152">
    <property type="component" value="Chromosome"/>
</dbReference>
<dbReference type="AlphaFoldDB" id="A0A9E8Z8I9"/>
<dbReference type="KEGG" id="tsin:OXH18_14870"/>
<feature type="compositionally biased region" description="Polar residues" evidence="1">
    <location>
        <begin position="1"/>
        <end position="10"/>
    </location>
</feature>
<gene>
    <name evidence="2" type="ORF">OXH18_14870</name>
</gene>
<keyword evidence="3" id="KW-1185">Reference proteome</keyword>
<sequence>MKYSNANGHINSGGGYGTQSNKLLVSPHLTGTMLSIRRKFDR</sequence>
<name>A0A9E8Z8I9_9CYAN</name>
<protein>
    <submittedName>
        <fullName evidence="2">Uncharacterized protein</fullName>
    </submittedName>
</protein>
<dbReference type="EMBL" id="CP113797">
    <property type="protein sequence ID" value="WAL58465.1"/>
    <property type="molecule type" value="Genomic_DNA"/>
</dbReference>
<dbReference type="RefSeq" id="WP_268607882.1">
    <property type="nucleotide sequence ID" value="NZ_CP113797.1"/>
</dbReference>
<organism evidence="2 3">
    <name type="scientific">Thermocoleostomius sinensis A174</name>
    <dbReference type="NCBI Taxonomy" id="2016057"/>
    <lineage>
        <taxon>Bacteria</taxon>
        <taxon>Bacillati</taxon>
        <taxon>Cyanobacteriota</taxon>
        <taxon>Cyanophyceae</taxon>
        <taxon>Oculatellales</taxon>
        <taxon>Oculatellaceae</taxon>
        <taxon>Thermocoleostomius</taxon>
    </lineage>
</organism>
<evidence type="ECO:0000313" key="3">
    <source>
        <dbReference type="Proteomes" id="UP001163152"/>
    </source>
</evidence>
<accession>A0A9E8Z8I9</accession>
<proteinExistence type="predicted"/>
<reference evidence="2" key="1">
    <citation type="submission" date="2022-12" db="EMBL/GenBank/DDBJ databases">
        <title>Polyphasic identification of a Novel Hot-Spring Cyanobacterium Ocullathermofonsia sinensis gen nov. sp. nov. and Genomic Insights on its Adaptations to the Thermal Habitat.</title>
        <authorList>
            <person name="Daroch M."/>
            <person name="Tang J."/>
            <person name="Jiang Y."/>
        </authorList>
    </citation>
    <scope>NUCLEOTIDE SEQUENCE</scope>
    <source>
        <strain evidence="2">PKUAC-SCTA174</strain>
    </source>
</reference>